<protein>
    <submittedName>
        <fullName evidence="1">Uncharacterized protein</fullName>
    </submittedName>
</protein>
<reference evidence="1 2" key="1">
    <citation type="journal article" date="2016" name="Nat. Commun.">
        <title>Thousands of microbial genomes shed light on interconnected biogeochemical processes in an aquifer system.</title>
        <authorList>
            <person name="Anantharaman K."/>
            <person name="Brown C.T."/>
            <person name="Hug L.A."/>
            <person name="Sharon I."/>
            <person name="Castelle C.J."/>
            <person name="Probst A.J."/>
            <person name="Thomas B.C."/>
            <person name="Singh A."/>
            <person name="Wilkins M.J."/>
            <person name="Karaoz U."/>
            <person name="Brodie E.L."/>
            <person name="Williams K.H."/>
            <person name="Hubbard S.S."/>
            <person name="Banfield J.F."/>
        </authorList>
    </citation>
    <scope>NUCLEOTIDE SEQUENCE [LARGE SCALE GENOMIC DNA]</scope>
</reference>
<proteinExistence type="predicted"/>
<comment type="caution">
    <text evidence="1">The sequence shown here is derived from an EMBL/GenBank/DDBJ whole genome shotgun (WGS) entry which is preliminary data.</text>
</comment>
<sequence>MRDKVGIRLLLAVLAFMLLGTACIDEGTPSGEESRDEAISSRWKNFERAEALHPAPMQENFPLRELLVEYTQRQDLINHPWYIYVLGENGNAVLYFVSTTIPVNVCAFLSSTEDIKKSQWGNMILTAPSLDGIYYGGAGASASCNGWIVKDAATDAMGIIYGDNLLVFDQPLILNTEPVRIQIAPSE</sequence>
<dbReference type="PROSITE" id="PS51257">
    <property type="entry name" value="PROKAR_LIPOPROTEIN"/>
    <property type="match status" value="1"/>
</dbReference>
<name>A0A1G2HJA1_9BACT</name>
<gene>
    <name evidence="1" type="ORF">A3H51_00970</name>
</gene>
<evidence type="ECO:0000313" key="2">
    <source>
        <dbReference type="Proteomes" id="UP000178509"/>
    </source>
</evidence>
<dbReference type="Proteomes" id="UP000178509">
    <property type="component" value="Unassembled WGS sequence"/>
</dbReference>
<evidence type="ECO:0000313" key="1">
    <source>
        <dbReference type="EMBL" id="OGZ62566.1"/>
    </source>
</evidence>
<dbReference type="EMBL" id="MHOJ01000016">
    <property type="protein sequence ID" value="OGZ62566.1"/>
    <property type="molecule type" value="Genomic_DNA"/>
</dbReference>
<dbReference type="AlphaFoldDB" id="A0A1G2HJA1"/>
<accession>A0A1G2HJA1</accession>
<organism evidence="1 2">
    <name type="scientific">Candidatus Spechtbacteria bacterium RIFCSPLOWO2_02_FULL_38_8</name>
    <dbReference type="NCBI Taxonomy" id="1802164"/>
    <lineage>
        <taxon>Bacteria</taxon>
        <taxon>Candidatus Spechtiibacteriota</taxon>
    </lineage>
</organism>